<reference evidence="1 2" key="1">
    <citation type="submission" date="2017-12" db="EMBL/GenBank/DDBJ databases">
        <title>Sequencing the genomes of 1000 Actinobacteria strains.</title>
        <authorList>
            <person name="Klenk H.-P."/>
        </authorList>
    </citation>
    <scope>NUCLEOTIDE SEQUENCE [LARGE SCALE GENOMIC DNA]</scope>
    <source>
        <strain evidence="1 2">DSM 12806</strain>
    </source>
</reference>
<gene>
    <name evidence="1" type="ORF">ATL31_2465</name>
</gene>
<organism evidence="1 2">
    <name type="scientific">Phycicoccus duodecadis</name>
    <dbReference type="NCBI Taxonomy" id="173053"/>
    <lineage>
        <taxon>Bacteria</taxon>
        <taxon>Bacillati</taxon>
        <taxon>Actinomycetota</taxon>
        <taxon>Actinomycetes</taxon>
        <taxon>Micrococcales</taxon>
        <taxon>Intrasporangiaceae</taxon>
        <taxon>Phycicoccus</taxon>
    </lineage>
</organism>
<dbReference type="Proteomes" id="UP000233781">
    <property type="component" value="Unassembled WGS sequence"/>
</dbReference>
<accession>A0A2N3YL72</accession>
<dbReference type="OrthoDB" id="370168at2"/>
<dbReference type="RefSeq" id="WP_101396015.1">
    <property type="nucleotide sequence ID" value="NZ_PJNE01000001.1"/>
</dbReference>
<evidence type="ECO:0000313" key="1">
    <source>
        <dbReference type="EMBL" id="PKW27615.1"/>
    </source>
</evidence>
<protein>
    <submittedName>
        <fullName evidence="1">Uncharacterized protein</fullName>
    </submittedName>
</protein>
<sequence>MLERTGERYLGRFTTLEAFIMSLPEDERRRAARCFSWASRDLGGFTADYPDDELRAREVEALQVWTEHHFRVVSAGDDAYDVYRRARPLDG</sequence>
<proteinExistence type="predicted"/>
<dbReference type="EMBL" id="PJNE01000001">
    <property type="protein sequence ID" value="PKW27615.1"/>
    <property type="molecule type" value="Genomic_DNA"/>
</dbReference>
<dbReference type="AlphaFoldDB" id="A0A2N3YL72"/>
<comment type="caution">
    <text evidence="1">The sequence shown here is derived from an EMBL/GenBank/DDBJ whole genome shotgun (WGS) entry which is preliminary data.</text>
</comment>
<evidence type="ECO:0000313" key="2">
    <source>
        <dbReference type="Proteomes" id="UP000233781"/>
    </source>
</evidence>
<keyword evidence="2" id="KW-1185">Reference proteome</keyword>
<name>A0A2N3YL72_9MICO</name>